<protein>
    <recommendedName>
        <fullName evidence="1">YqzN/YkzM domain-containing protein</fullName>
    </recommendedName>
</protein>
<dbReference type="EMBL" id="BMDD01000002">
    <property type="protein sequence ID" value="GGH76185.1"/>
    <property type="molecule type" value="Genomic_DNA"/>
</dbReference>
<dbReference type="Proteomes" id="UP000605427">
    <property type="component" value="Unassembled WGS sequence"/>
</dbReference>
<gene>
    <name evidence="2" type="ORF">GCM10007362_18050</name>
</gene>
<organism evidence="2 3">
    <name type="scientific">Saccharibacillus endophyticus</name>
    <dbReference type="NCBI Taxonomy" id="2060666"/>
    <lineage>
        <taxon>Bacteria</taxon>
        <taxon>Bacillati</taxon>
        <taxon>Bacillota</taxon>
        <taxon>Bacilli</taxon>
        <taxon>Bacillales</taxon>
        <taxon>Paenibacillaceae</taxon>
        <taxon>Saccharibacillus</taxon>
    </lineage>
</organism>
<evidence type="ECO:0000313" key="3">
    <source>
        <dbReference type="Proteomes" id="UP000605427"/>
    </source>
</evidence>
<evidence type="ECO:0000259" key="1">
    <source>
        <dbReference type="Pfam" id="PF26160"/>
    </source>
</evidence>
<feature type="domain" description="YqzN/YkzM" evidence="1">
    <location>
        <begin position="16"/>
        <end position="66"/>
    </location>
</feature>
<dbReference type="InterPro" id="IPR058869">
    <property type="entry name" value="YqzN_YkzM"/>
</dbReference>
<accession>A0ABQ1ZSW5</accession>
<name>A0ABQ1ZSW5_9BACL</name>
<keyword evidence="3" id="KW-1185">Reference proteome</keyword>
<proteinExistence type="predicted"/>
<reference evidence="3" key="1">
    <citation type="journal article" date="2019" name="Int. J. Syst. Evol. Microbiol.">
        <title>The Global Catalogue of Microorganisms (GCM) 10K type strain sequencing project: providing services to taxonomists for standard genome sequencing and annotation.</title>
        <authorList>
            <consortium name="The Broad Institute Genomics Platform"/>
            <consortium name="The Broad Institute Genome Sequencing Center for Infectious Disease"/>
            <person name="Wu L."/>
            <person name="Ma J."/>
        </authorList>
    </citation>
    <scope>NUCLEOTIDE SEQUENCE [LARGE SCALE GENOMIC DNA]</scope>
    <source>
        <strain evidence="3">CCM 8702</strain>
    </source>
</reference>
<dbReference type="Pfam" id="PF26160">
    <property type="entry name" value="YqzN_YkzM"/>
    <property type="match status" value="1"/>
</dbReference>
<dbReference type="RefSeq" id="WP_172242467.1">
    <property type="nucleotide sequence ID" value="NZ_BMDD01000002.1"/>
</dbReference>
<comment type="caution">
    <text evidence="2">The sequence shown here is derived from an EMBL/GenBank/DDBJ whole genome shotgun (WGS) entry which is preliminary data.</text>
</comment>
<evidence type="ECO:0000313" key="2">
    <source>
        <dbReference type="EMBL" id="GGH76185.1"/>
    </source>
</evidence>
<sequence>MASTTKMAADTRREAALHTADELMSHAEDLFGVRKEVVHAALFGESEERFTVEQVMQKIKQFMKAKVK</sequence>